<evidence type="ECO:0000256" key="1">
    <source>
        <dbReference type="PROSITE-ProRule" id="PRU00339"/>
    </source>
</evidence>
<feature type="domain" description="Cds6 C-terminal" evidence="3">
    <location>
        <begin position="332"/>
        <end position="435"/>
    </location>
</feature>
<evidence type="ECO:0000259" key="3">
    <source>
        <dbReference type="Pfam" id="PF24125"/>
    </source>
</evidence>
<feature type="compositionally biased region" description="Basic and acidic residues" evidence="2">
    <location>
        <begin position="289"/>
        <end position="299"/>
    </location>
</feature>
<dbReference type="RefSeq" id="WP_066483862.1">
    <property type="nucleotide sequence ID" value="NZ_BCNT01000029.1"/>
</dbReference>
<evidence type="ECO:0000256" key="2">
    <source>
        <dbReference type="SAM" id="MobiDB-lite"/>
    </source>
</evidence>
<dbReference type="Gene3D" id="1.25.40.10">
    <property type="entry name" value="Tetratricopeptide repeat domain"/>
    <property type="match status" value="1"/>
</dbReference>
<dbReference type="SMART" id="SM00028">
    <property type="entry name" value="TPR"/>
    <property type="match status" value="2"/>
</dbReference>
<dbReference type="InterPro" id="IPR056203">
    <property type="entry name" value="Cds6_C"/>
</dbReference>
<evidence type="ECO:0000313" key="4">
    <source>
        <dbReference type="EMBL" id="MFD2754321.1"/>
    </source>
</evidence>
<accession>A0ABW5ULA3</accession>
<protein>
    <submittedName>
        <fullName evidence="4">Tetratricopeptide repeat protein</fullName>
    </submittedName>
</protein>
<evidence type="ECO:0000313" key="5">
    <source>
        <dbReference type="Proteomes" id="UP001597463"/>
    </source>
</evidence>
<reference evidence="5" key="1">
    <citation type="journal article" date="2019" name="Int. J. Syst. Evol. Microbiol.">
        <title>The Global Catalogue of Microorganisms (GCM) 10K type strain sequencing project: providing services to taxonomists for standard genome sequencing and annotation.</title>
        <authorList>
            <consortium name="The Broad Institute Genomics Platform"/>
            <consortium name="The Broad Institute Genome Sequencing Center for Infectious Disease"/>
            <person name="Wu L."/>
            <person name="Ma J."/>
        </authorList>
    </citation>
    <scope>NUCLEOTIDE SEQUENCE [LARGE SCALE GENOMIC DNA]</scope>
    <source>
        <strain evidence="5">TISTR 1906</strain>
    </source>
</reference>
<dbReference type="InterPro" id="IPR011990">
    <property type="entry name" value="TPR-like_helical_dom_sf"/>
</dbReference>
<feature type="region of interest" description="Disordered" evidence="2">
    <location>
        <begin position="278"/>
        <end position="300"/>
    </location>
</feature>
<keyword evidence="1" id="KW-0802">TPR repeat</keyword>
<dbReference type="EMBL" id="JBHUMV010000004">
    <property type="protein sequence ID" value="MFD2754321.1"/>
    <property type="molecule type" value="Genomic_DNA"/>
</dbReference>
<dbReference type="Pfam" id="PF13432">
    <property type="entry name" value="TPR_16"/>
    <property type="match status" value="1"/>
</dbReference>
<name>A0ABW5ULA3_9BURK</name>
<dbReference type="SUPFAM" id="SSF54427">
    <property type="entry name" value="NTF2-like"/>
    <property type="match status" value="1"/>
</dbReference>
<dbReference type="Pfam" id="PF24125">
    <property type="entry name" value="Cds6_C"/>
    <property type="match status" value="1"/>
</dbReference>
<dbReference type="SUPFAM" id="SSF48452">
    <property type="entry name" value="TPR-like"/>
    <property type="match status" value="1"/>
</dbReference>
<proteinExistence type="predicted"/>
<feature type="repeat" description="TPR" evidence="1">
    <location>
        <begin position="110"/>
        <end position="143"/>
    </location>
</feature>
<dbReference type="InterPro" id="IPR032710">
    <property type="entry name" value="NTF2-like_dom_sf"/>
</dbReference>
<dbReference type="Proteomes" id="UP001597463">
    <property type="component" value="Unassembled WGS sequence"/>
</dbReference>
<dbReference type="InterPro" id="IPR019734">
    <property type="entry name" value="TPR_rpt"/>
</dbReference>
<comment type="caution">
    <text evidence="4">The sequence shown here is derived from an EMBL/GenBank/DDBJ whole genome shotgun (WGS) entry which is preliminary data.</text>
</comment>
<gene>
    <name evidence="4" type="ORF">ACFSW6_09490</name>
</gene>
<sequence length="439" mass="46423">MLIASRVLPSVPGHTYSLLSRSVAALVVGWGMAVHGISAYASQEAVDEVAKLLEQGKAAQAAKQAESYLKQNPGDVQMRFMQGVIAAEQKQNAQAIKVFSALTRDYPNLPEPYNNLAVLYAAEGQERKASEVLEQAIRTNPSYATAHENLGDLYARMASEAYSKALQLDSGRQAIQPKLALITQIFPKQGGQAKAVVAQAAPAQPLAASAKASEVKGTLATSTEVKQVASATAKQADTKPAVKVAAETKPAAAAPLADTRAAEAKAVKVAVVEDGSRASAKGEASVKSPDTKVTEEKPKQAQAAVAAAVEKPAQAEKKAAEASAKSPAAAEVESAVKDWAAAWAAQDMNRYLDAYSEKFTPADGSSLAKWKETRRLRIVGKSSISVSLRDLKVSVDGDKATAQFRQYYAAGALKSTTRKTLKLQREKGHWRITHEGTGA</sequence>
<keyword evidence="5" id="KW-1185">Reference proteome</keyword>
<organism evidence="4 5">
    <name type="scientific">Comamonas terrae</name>
    <dbReference type="NCBI Taxonomy" id="673548"/>
    <lineage>
        <taxon>Bacteria</taxon>
        <taxon>Pseudomonadati</taxon>
        <taxon>Pseudomonadota</taxon>
        <taxon>Betaproteobacteria</taxon>
        <taxon>Burkholderiales</taxon>
        <taxon>Comamonadaceae</taxon>
        <taxon>Comamonas</taxon>
    </lineage>
</organism>
<dbReference type="PROSITE" id="PS50005">
    <property type="entry name" value="TPR"/>
    <property type="match status" value="1"/>
</dbReference>
<dbReference type="Pfam" id="PF13414">
    <property type="entry name" value="TPR_11"/>
    <property type="match status" value="1"/>
</dbReference>
<dbReference type="Gene3D" id="3.10.450.50">
    <property type="match status" value="1"/>
</dbReference>